<dbReference type="Gene3D" id="3.10.105.10">
    <property type="entry name" value="Dipeptide-binding Protein, Domain 3"/>
    <property type="match status" value="1"/>
</dbReference>
<feature type="signal peptide" evidence="4">
    <location>
        <begin position="1"/>
        <end position="25"/>
    </location>
</feature>
<evidence type="ECO:0000256" key="3">
    <source>
        <dbReference type="ARBA" id="ARBA00022729"/>
    </source>
</evidence>
<organism evidence="6 7">
    <name type="scientific">Reyranella aquatilis</name>
    <dbReference type="NCBI Taxonomy" id="2035356"/>
    <lineage>
        <taxon>Bacteria</taxon>
        <taxon>Pseudomonadati</taxon>
        <taxon>Pseudomonadota</taxon>
        <taxon>Alphaproteobacteria</taxon>
        <taxon>Hyphomicrobiales</taxon>
        <taxon>Reyranellaceae</taxon>
        <taxon>Reyranella</taxon>
    </lineage>
</organism>
<dbReference type="Gene3D" id="3.40.190.10">
    <property type="entry name" value="Periplasmic binding protein-like II"/>
    <property type="match status" value="1"/>
</dbReference>
<comment type="similarity">
    <text evidence="2">Belongs to the bacterial solute-binding protein 5 family.</text>
</comment>
<protein>
    <submittedName>
        <fullName evidence="6">ABC transporter substrate-binding protein</fullName>
    </submittedName>
</protein>
<comment type="caution">
    <text evidence="6">The sequence shown here is derived from an EMBL/GenBank/DDBJ whole genome shotgun (WGS) entry which is preliminary data.</text>
</comment>
<dbReference type="CDD" id="cd08502">
    <property type="entry name" value="PBP2_NikA_DppA_OppA_like_16"/>
    <property type="match status" value="1"/>
</dbReference>
<dbReference type="PIRSF" id="PIRSF002741">
    <property type="entry name" value="MppA"/>
    <property type="match status" value="1"/>
</dbReference>
<evidence type="ECO:0000313" key="6">
    <source>
        <dbReference type="EMBL" id="MCC8428967.1"/>
    </source>
</evidence>
<comment type="subcellular location">
    <subcellularLocation>
        <location evidence="1">Periplasm</location>
    </subcellularLocation>
</comment>
<dbReference type="InterPro" id="IPR039424">
    <property type="entry name" value="SBP_5"/>
</dbReference>
<dbReference type="Proteomes" id="UP001198862">
    <property type="component" value="Unassembled WGS sequence"/>
</dbReference>
<evidence type="ECO:0000259" key="5">
    <source>
        <dbReference type="Pfam" id="PF00496"/>
    </source>
</evidence>
<keyword evidence="3 4" id="KW-0732">Signal</keyword>
<dbReference type="Pfam" id="PF00496">
    <property type="entry name" value="SBP_bac_5"/>
    <property type="match status" value="1"/>
</dbReference>
<sequence length="523" mass="57211">MTHFRSWPLAALTASALLAALPVQAQSTLKVAPETLSRVLDPHFTTSFTTRDLGYLIYDTLFAVDDKFEPKPQMVERYTISPDKLTYTFVLRPGLKWHDGQPVTAADCVASIQRWGSRDSMGQTLAKFTASLEAADANTIRLVLKEPYGLVLDSLAKIGAPVPFMMPERIAKTPGSEQVKEIVGSGPYRFRADLHEPGVKIVLDKFADYKPRSEPPNWASGGKVAKMDRVEMLGMPDAQTQVSALTRGEVDYLERVPADLLPLFDAKSGAKAEVVSQYGFQAIMRMNHLQPPFDNLKVRQAIARAVDRSMYAAVVAGDPKFATDCAAVFGCGMPYESKAGIPSFDMAAAKAMLKEANVDFSKPLVMLHVANAPGIAALGNVTRQVLVDLGFKVDMVSMDFQTFATRRLNTGPVDKGGWNLAHTTNSVPDQGNPLSNPFLVASGPPAAAWGWPKDEKTDELRLKFATAADESARKAIATEIQARAYEQVLYLPLAQFTTPSAWRNNLEGVLKSPVMLLYNIEKK</sequence>
<feature type="chain" id="PRO_5046623263" evidence="4">
    <location>
        <begin position="26"/>
        <end position="523"/>
    </location>
</feature>
<dbReference type="RefSeq" id="WP_230550186.1">
    <property type="nucleotide sequence ID" value="NZ_JAJISD010000003.1"/>
</dbReference>
<dbReference type="InterPro" id="IPR000914">
    <property type="entry name" value="SBP_5_dom"/>
</dbReference>
<dbReference type="PANTHER" id="PTHR30290:SF38">
    <property type="entry name" value="D,D-DIPEPTIDE-BINDING PERIPLASMIC PROTEIN DDPA-RELATED"/>
    <property type="match status" value="1"/>
</dbReference>
<gene>
    <name evidence="6" type="ORF">LJ725_08325</name>
</gene>
<evidence type="ECO:0000256" key="1">
    <source>
        <dbReference type="ARBA" id="ARBA00004418"/>
    </source>
</evidence>
<reference evidence="6 7" key="1">
    <citation type="submission" date="2021-11" db="EMBL/GenBank/DDBJ databases">
        <authorList>
            <person name="Lee D.-H."/>
            <person name="Kim S.-B."/>
        </authorList>
    </citation>
    <scope>NUCLEOTIDE SEQUENCE [LARGE SCALE GENOMIC DNA]</scope>
    <source>
        <strain evidence="6 7">KCTC 52223</strain>
    </source>
</reference>
<evidence type="ECO:0000313" key="7">
    <source>
        <dbReference type="Proteomes" id="UP001198862"/>
    </source>
</evidence>
<dbReference type="InterPro" id="IPR030678">
    <property type="entry name" value="Peptide/Ni-bd"/>
</dbReference>
<proteinExistence type="inferred from homology"/>
<evidence type="ECO:0000256" key="2">
    <source>
        <dbReference type="ARBA" id="ARBA00005695"/>
    </source>
</evidence>
<evidence type="ECO:0000256" key="4">
    <source>
        <dbReference type="SAM" id="SignalP"/>
    </source>
</evidence>
<dbReference type="SUPFAM" id="SSF53850">
    <property type="entry name" value="Periplasmic binding protein-like II"/>
    <property type="match status" value="1"/>
</dbReference>
<dbReference type="PANTHER" id="PTHR30290">
    <property type="entry name" value="PERIPLASMIC BINDING COMPONENT OF ABC TRANSPORTER"/>
    <property type="match status" value="1"/>
</dbReference>
<dbReference type="EMBL" id="JAJISD010000003">
    <property type="protein sequence ID" value="MCC8428967.1"/>
    <property type="molecule type" value="Genomic_DNA"/>
</dbReference>
<feature type="domain" description="Solute-binding protein family 5" evidence="5">
    <location>
        <begin position="69"/>
        <end position="407"/>
    </location>
</feature>
<name>A0ABS8KT83_9HYPH</name>
<accession>A0ABS8KT83</accession>
<keyword evidence="7" id="KW-1185">Reference proteome</keyword>
<dbReference type="Gene3D" id="3.90.76.10">
    <property type="entry name" value="Dipeptide-binding Protein, Domain 1"/>
    <property type="match status" value="1"/>
</dbReference>